<evidence type="ECO:0000313" key="1">
    <source>
        <dbReference type="EMBL" id="PRY41932.1"/>
    </source>
</evidence>
<comment type="caution">
    <text evidence="1">The sequence shown here is derived from an EMBL/GenBank/DDBJ whole genome shotgun (WGS) entry which is preliminary data.</text>
</comment>
<name>A0A2T0T8E9_9BACT</name>
<evidence type="ECO:0000313" key="2">
    <source>
        <dbReference type="Proteomes" id="UP000238375"/>
    </source>
</evidence>
<gene>
    <name evidence="1" type="ORF">CLV58_105134</name>
</gene>
<protein>
    <submittedName>
        <fullName evidence="1">Uncharacterized protein</fullName>
    </submittedName>
</protein>
<reference evidence="1 2" key="1">
    <citation type="submission" date="2018-03" db="EMBL/GenBank/DDBJ databases">
        <title>Genomic Encyclopedia of Archaeal and Bacterial Type Strains, Phase II (KMG-II): from individual species to whole genera.</title>
        <authorList>
            <person name="Goeker M."/>
        </authorList>
    </citation>
    <scope>NUCLEOTIDE SEQUENCE [LARGE SCALE GENOMIC DNA]</scope>
    <source>
        <strain evidence="1 2">DSM 28354</strain>
    </source>
</reference>
<dbReference type="EMBL" id="PVTE01000005">
    <property type="protein sequence ID" value="PRY41932.1"/>
    <property type="molecule type" value="Genomic_DNA"/>
</dbReference>
<dbReference type="Proteomes" id="UP000238375">
    <property type="component" value="Unassembled WGS sequence"/>
</dbReference>
<keyword evidence="2" id="KW-1185">Reference proteome</keyword>
<proteinExistence type="predicted"/>
<sequence length="98" mass="10918">MIFLHAHRLPNGRIVIHTHPYKLTGKQGPISNNPHTSFELFWLDMCTNAPFVPGVEPVLTTPVCWTIPTTNTGFSYLLPTAEQRAIFACLRGPPAFMA</sequence>
<accession>A0A2T0T8E9</accession>
<dbReference type="AlphaFoldDB" id="A0A2T0T8E9"/>
<organism evidence="1 2">
    <name type="scientific">Spirosoma oryzae</name>
    <dbReference type="NCBI Taxonomy" id="1469603"/>
    <lineage>
        <taxon>Bacteria</taxon>
        <taxon>Pseudomonadati</taxon>
        <taxon>Bacteroidota</taxon>
        <taxon>Cytophagia</taxon>
        <taxon>Cytophagales</taxon>
        <taxon>Cytophagaceae</taxon>
        <taxon>Spirosoma</taxon>
    </lineage>
</organism>